<accession>A0A448I644</accession>
<evidence type="ECO:0000256" key="1">
    <source>
        <dbReference type="SAM" id="MobiDB-lite"/>
    </source>
</evidence>
<feature type="region of interest" description="Disordered" evidence="1">
    <location>
        <begin position="21"/>
        <end position="43"/>
    </location>
</feature>
<dbReference type="EMBL" id="LR134355">
    <property type="protein sequence ID" value="VEG47850.1"/>
    <property type="molecule type" value="Genomic_DNA"/>
</dbReference>
<reference evidence="2 3" key="1">
    <citation type="submission" date="2018-12" db="EMBL/GenBank/DDBJ databases">
        <authorList>
            <consortium name="Pathogen Informatics"/>
        </authorList>
    </citation>
    <scope>NUCLEOTIDE SEQUENCE [LARGE SCALE GENOMIC DNA]</scope>
    <source>
        <strain evidence="2 3">NCTC10485</strain>
    </source>
</reference>
<name>A0A448I644_MYCCI</name>
<dbReference type="AlphaFoldDB" id="A0A448I644"/>
<gene>
    <name evidence="2" type="ORF">NCTC10485_02142</name>
</gene>
<sequence>MAVVVARSPCGLLRSAPMTATSKVEARRRAREATRRANEQRAAHDKANIDDAADFLVAIGKLAEVETWKKERLAQLRAQVDAEAARRMDVHSGQAGAAVARMQGRGETLTSIAARTDVGIGIVRAMSRHAPKFEKPTAGNGSHAAVLEAVSDPTAQGSTPRPASRRRTQHRRESPGRAAGAALNDCWRIGSTATRIAGQLVVDQRVQAAEDRRSDRSPSARRARLEGNTVEHTA</sequence>
<evidence type="ECO:0000313" key="3">
    <source>
        <dbReference type="Proteomes" id="UP000282551"/>
    </source>
</evidence>
<proteinExistence type="predicted"/>
<feature type="compositionally biased region" description="Basic and acidic residues" evidence="1">
    <location>
        <begin position="24"/>
        <end position="43"/>
    </location>
</feature>
<feature type="region of interest" description="Disordered" evidence="1">
    <location>
        <begin position="150"/>
        <end position="179"/>
    </location>
</feature>
<organism evidence="2 3">
    <name type="scientific">Mycolicibacterium chitae</name>
    <name type="common">Mycobacterium chitae</name>
    <dbReference type="NCBI Taxonomy" id="1792"/>
    <lineage>
        <taxon>Bacteria</taxon>
        <taxon>Bacillati</taxon>
        <taxon>Actinomycetota</taxon>
        <taxon>Actinomycetes</taxon>
        <taxon>Mycobacteriales</taxon>
        <taxon>Mycobacteriaceae</taxon>
        <taxon>Mycolicibacterium</taxon>
    </lineage>
</organism>
<keyword evidence="3" id="KW-1185">Reference proteome</keyword>
<feature type="compositionally biased region" description="Basic and acidic residues" evidence="1">
    <location>
        <begin position="208"/>
        <end position="218"/>
    </location>
</feature>
<evidence type="ECO:0000313" key="2">
    <source>
        <dbReference type="EMBL" id="VEG47850.1"/>
    </source>
</evidence>
<dbReference type="Proteomes" id="UP000282551">
    <property type="component" value="Chromosome"/>
</dbReference>
<feature type="region of interest" description="Disordered" evidence="1">
    <location>
        <begin position="208"/>
        <end position="234"/>
    </location>
</feature>
<protein>
    <submittedName>
        <fullName evidence="2">Uncharacterized protein</fullName>
    </submittedName>
</protein>